<accession>A0A1E3PMY4</accession>
<dbReference type="GO" id="GO:0004843">
    <property type="term" value="F:cysteine-type deubiquitinase activity"/>
    <property type="evidence" value="ECO:0007669"/>
    <property type="project" value="UniProtKB-UniRule"/>
</dbReference>
<dbReference type="InterPro" id="IPR038765">
    <property type="entry name" value="Papain-like_cys_pep_sf"/>
</dbReference>
<keyword evidence="3" id="KW-0862">Zinc</keyword>
<dbReference type="GO" id="GO:0006508">
    <property type="term" value="P:proteolysis"/>
    <property type="evidence" value="ECO:0007669"/>
    <property type="project" value="UniProtKB-KW"/>
</dbReference>
<keyword evidence="5" id="KW-0645">Protease</keyword>
<evidence type="ECO:0000256" key="6">
    <source>
        <dbReference type="SAM" id="MobiDB-lite"/>
    </source>
</evidence>
<evidence type="ECO:0000259" key="8">
    <source>
        <dbReference type="PROSITE" id="PS50271"/>
    </source>
</evidence>
<keyword evidence="10" id="KW-1185">Reference proteome</keyword>
<dbReference type="Gene3D" id="3.90.70.10">
    <property type="entry name" value="Cysteine proteinases"/>
    <property type="match status" value="1"/>
</dbReference>
<dbReference type="PROSITE" id="PS00973">
    <property type="entry name" value="USP_2"/>
    <property type="match status" value="1"/>
</dbReference>
<dbReference type="EC" id="3.4.19.12" evidence="5"/>
<dbReference type="PROSITE" id="PS50235">
    <property type="entry name" value="USP_3"/>
    <property type="match status" value="1"/>
</dbReference>
<feature type="region of interest" description="Disordered" evidence="6">
    <location>
        <begin position="437"/>
        <end position="471"/>
    </location>
</feature>
<dbReference type="InterPro" id="IPR028889">
    <property type="entry name" value="USP"/>
</dbReference>
<proteinExistence type="inferred from homology"/>
<dbReference type="Pfam" id="PF00443">
    <property type="entry name" value="UCH"/>
    <property type="match status" value="1"/>
</dbReference>
<dbReference type="InterPro" id="IPR018200">
    <property type="entry name" value="USP_CS"/>
</dbReference>
<dbReference type="Gene3D" id="3.30.40.10">
    <property type="entry name" value="Zinc/RING finger domain, C3HC4 (zinc finger)"/>
    <property type="match status" value="1"/>
</dbReference>
<organism evidence="9 10">
    <name type="scientific">Nadsonia fulvescens var. elongata DSM 6958</name>
    <dbReference type="NCBI Taxonomy" id="857566"/>
    <lineage>
        <taxon>Eukaryota</taxon>
        <taxon>Fungi</taxon>
        <taxon>Dikarya</taxon>
        <taxon>Ascomycota</taxon>
        <taxon>Saccharomycotina</taxon>
        <taxon>Dipodascomycetes</taxon>
        <taxon>Dipodascales</taxon>
        <taxon>Dipodascales incertae sedis</taxon>
        <taxon>Nadsonia</taxon>
    </lineage>
</organism>
<dbReference type="AlphaFoldDB" id="A0A1E3PMY4"/>
<evidence type="ECO:0000313" key="9">
    <source>
        <dbReference type="EMBL" id="ODQ66806.1"/>
    </source>
</evidence>
<dbReference type="InterPro" id="IPR013083">
    <property type="entry name" value="Znf_RING/FYVE/PHD"/>
</dbReference>
<evidence type="ECO:0000259" key="7">
    <source>
        <dbReference type="PROSITE" id="PS50235"/>
    </source>
</evidence>
<evidence type="ECO:0000256" key="4">
    <source>
        <dbReference type="PROSITE-ProRule" id="PRU00502"/>
    </source>
</evidence>
<feature type="compositionally biased region" description="Basic and acidic residues" evidence="6">
    <location>
        <begin position="68"/>
        <end position="78"/>
    </location>
</feature>
<name>A0A1E3PMY4_9ASCO</name>
<evidence type="ECO:0000256" key="5">
    <source>
        <dbReference type="RuleBase" id="RU366025"/>
    </source>
</evidence>
<dbReference type="PROSITE" id="PS50271">
    <property type="entry name" value="ZF_UBP"/>
    <property type="match status" value="1"/>
</dbReference>
<keyword evidence="5" id="KW-0788">Thiol protease</keyword>
<dbReference type="STRING" id="857566.A0A1E3PMY4"/>
<evidence type="ECO:0000256" key="2">
    <source>
        <dbReference type="ARBA" id="ARBA00022771"/>
    </source>
</evidence>
<dbReference type="EMBL" id="KV454408">
    <property type="protein sequence ID" value="ODQ66806.1"/>
    <property type="molecule type" value="Genomic_DNA"/>
</dbReference>
<gene>
    <name evidence="9" type="ORF">NADFUDRAFT_82517</name>
</gene>
<dbReference type="PROSITE" id="PS00972">
    <property type="entry name" value="USP_1"/>
    <property type="match status" value="1"/>
</dbReference>
<dbReference type="GO" id="GO:0008270">
    <property type="term" value="F:zinc ion binding"/>
    <property type="evidence" value="ECO:0007669"/>
    <property type="project" value="UniProtKB-KW"/>
</dbReference>
<dbReference type="GO" id="GO:0016579">
    <property type="term" value="P:protein deubiquitination"/>
    <property type="evidence" value="ECO:0007669"/>
    <property type="project" value="InterPro"/>
</dbReference>
<dbReference type="GO" id="GO:0005829">
    <property type="term" value="C:cytosol"/>
    <property type="evidence" value="ECO:0007669"/>
    <property type="project" value="TreeGrafter"/>
</dbReference>
<dbReference type="PANTHER" id="PTHR24006:SF937">
    <property type="entry name" value="UBIQUITIN CARBOXYL-TERMINAL HYDROLASE"/>
    <property type="match status" value="1"/>
</dbReference>
<feature type="domain" description="UBP-type" evidence="8">
    <location>
        <begin position="150"/>
        <end position="264"/>
    </location>
</feature>
<keyword evidence="5" id="KW-0833">Ubl conjugation pathway</keyword>
<reference evidence="9 10" key="1">
    <citation type="journal article" date="2016" name="Proc. Natl. Acad. Sci. U.S.A.">
        <title>Comparative genomics of biotechnologically important yeasts.</title>
        <authorList>
            <person name="Riley R."/>
            <person name="Haridas S."/>
            <person name="Wolfe K.H."/>
            <person name="Lopes M.R."/>
            <person name="Hittinger C.T."/>
            <person name="Goeker M."/>
            <person name="Salamov A.A."/>
            <person name="Wisecaver J.H."/>
            <person name="Long T.M."/>
            <person name="Calvey C.H."/>
            <person name="Aerts A.L."/>
            <person name="Barry K.W."/>
            <person name="Choi C."/>
            <person name="Clum A."/>
            <person name="Coughlan A.Y."/>
            <person name="Deshpande S."/>
            <person name="Douglass A.P."/>
            <person name="Hanson S.J."/>
            <person name="Klenk H.-P."/>
            <person name="LaButti K.M."/>
            <person name="Lapidus A."/>
            <person name="Lindquist E.A."/>
            <person name="Lipzen A.M."/>
            <person name="Meier-Kolthoff J.P."/>
            <person name="Ohm R.A."/>
            <person name="Otillar R.P."/>
            <person name="Pangilinan J.L."/>
            <person name="Peng Y."/>
            <person name="Rokas A."/>
            <person name="Rosa C.A."/>
            <person name="Scheuner C."/>
            <person name="Sibirny A.A."/>
            <person name="Slot J.C."/>
            <person name="Stielow J.B."/>
            <person name="Sun H."/>
            <person name="Kurtzman C.P."/>
            <person name="Blackwell M."/>
            <person name="Grigoriev I.V."/>
            <person name="Jeffries T.W."/>
        </authorList>
    </citation>
    <scope>NUCLEOTIDE SEQUENCE [LARGE SCALE GENOMIC DNA]</scope>
    <source>
        <strain evidence="9 10">DSM 6958</strain>
    </source>
</reference>
<comment type="similarity">
    <text evidence="5">Belongs to the peptidase C19 family.</text>
</comment>
<keyword evidence="1" id="KW-0479">Metal-binding</keyword>
<dbReference type="InterPro" id="IPR001607">
    <property type="entry name" value="Znf_UBP"/>
</dbReference>
<dbReference type="OrthoDB" id="289038at2759"/>
<dbReference type="GO" id="GO:0005634">
    <property type="term" value="C:nucleus"/>
    <property type="evidence" value="ECO:0007669"/>
    <property type="project" value="TreeGrafter"/>
</dbReference>
<dbReference type="SUPFAM" id="SSF54001">
    <property type="entry name" value="Cysteine proteinases"/>
    <property type="match status" value="1"/>
</dbReference>
<feature type="region of interest" description="Disordered" evidence="6">
    <location>
        <begin position="523"/>
        <end position="545"/>
    </location>
</feature>
<evidence type="ECO:0000256" key="3">
    <source>
        <dbReference type="ARBA" id="ARBA00022833"/>
    </source>
</evidence>
<dbReference type="InterPro" id="IPR050164">
    <property type="entry name" value="Peptidase_C19"/>
</dbReference>
<feature type="compositionally biased region" description="Polar residues" evidence="6">
    <location>
        <begin position="19"/>
        <end position="39"/>
    </location>
</feature>
<evidence type="ECO:0000256" key="1">
    <source>
        <dbReference type="ARBA" id="ARBA00022723"/>
    </source>
</evidence>
<feature type="domain" description="USP" evidence="7">
    <location>
        <begin position="326"/>
        <end position="703"/>
    </location>
</feature>
<sequence>MSARKSLPGRSFVAESQRAKSASASSVNPHQLDGQSTRAARSFRSPLADGQPLENTRDANDSPAQNQDGHDENGDAHDASLPLAIPIPLHGTTTTVVAPNGCPHLQLESEANLKSPILENYRAIIKLCLFRMNEPLSPPADYETAASSPPDCIKRRKLENFPETPIVPHSIVMRCGDCFSLPSPSIEDWSLACLGRDCGFIGCRSHMKLHHKASSGKPQDHPGFAVDLKSNELAAVFCCECNDFIVDLQLEVVRKTTIQQYLAQKTLALSSRSRSKLRLSIFEKYNKIQKRQLISQQKLMLASSRFKHMVQTKGDLPLYKSTTGLRGFYNMGATCFISVVLQSFIHNPFIRNHFLSDGHNPANCTVGDSCLACSIDHIFMDFYGTSGILGYGPSNFLISAWKTKRSLAGYSEQDAHEFLQFILNELHVTSYHKSRYQQDIKQQNETDSQNDSDESGLSDHSSNGENIEDSDYQSEANDRYCQCITHRTFCGELQSNITCLSCGTITKTIDPMLDLSLEIRKKRGSASNPKAPKTLASSHDDNDSSNGAFHESLIGCLDRFTRAENLDVMYSCDTCKQKRHVSKQLVIKRLPNVLSIQLKRFQHIGTSSKVDTLVKFPLYINMAKYTTTSSNEIMNSATADPRMMYELFGVICHQGSINTGHYTCMIKNRDGNWYSFDDSTITMMAQAQVLATKNAYLLFYIVQGII</sequence>
<keyword evidence="5" id="KW-0378">Hydrolase</keyword>
<protein>
    <recommendedName>
        <fullName evidence="5">Ubiquitin carboxyl-terminal hydrolase</fullName>
        <ecNumber evidence="5">3.4.19.12</ecNumber>
    </recommendedName>
</protein>
<dbReference type="SUPFAM" id="SSF57850">
    <property type="entry name" value="RING/U-box"/>
    <property type="match status" value="1"/>
</dbReference>
<comment type="catalytic activity">
    <reaction evidence="5">
        <text>Thiol-dependent hydrolysis of ester, thioester, amide, peptide and isopeptide bonds formed by the C-terminal Gly of ubiquitin (a 76-residue protein attached to proteins as an intracellular targeting signal).</text>
        <dbReference type="EC" id="3.4.19.12"/>
    </reaction>
</comment>
<evidence type="ECO:0000313" key="10">
    <source>
        <dbReference type="Proteomes" id="UP000095009"/>
    </source>
</evidence>
<dbReference type="PANTHER" id="PTHR24006">
    <property type="entry name" value="UBIQUITIN CARBOXYL-TERMINAL HYDROLASE"/>
    <property type="match status" value="1"/>
</dbReference>
<dbReference type="Proteomes" id="UP000095009">
    <property type="component" value="Unassembled WGS sequence"/>
</dbReference>
<dbReference type="InterPro" id="IPR001394">
    <property type="entry name" value="Peptidase_C19_UCH"/>
</dbReference>
<keyword evidence="2 4" id="KW-0863">Zinc-finger</keyword>
<feature type="region of interest" description="Disordered" evidence="6">
    <location>
        <begin position="1"/>
        <end position="80"/>
    </location>
</feature>